<keyword evidence="1" id="KW-0472">Membrane</keyword>
<reference evidence="2" key="1">
    <citation type="submission" date="2023-05" db="EMBL/GenBank/DDBJ databases">
        <title>Streptantibioticus silvisoli sp. nov., acidotolerant actinomycetes 1 from pine litter.</title>
        <authorList>
            <person name="Swiecimska M."/>
            <person name="Golinska P."/>
            <person name="Sangal V."/>
            <person name="Wachnowicz B."/>
            <person name="Goodfellow M."/>
        </authorList>
    </citation>
    <scope>NUCLEOTIDE SEQUENCE</scope>
    <source>
        <strain evidence="2">SL13</strain>
    </source>
</reference>
<protein>
    <submittedName>
        <fullName evidence="2">Uncharacterized protein</fullName>
    </submittedName>
</protein>
<dbReference type="EMBL" id="JABXJJ020000090">
    <property type="protein sequence ID" value="MDI5974531.1"/>
    <property type="molecule type" value="Genomic_DNA"/>
</dbReference>
<name>A0AA90K2C3_9ACTN</name>
<feature type="transmembrane region" description="Helical" evidence="1">
    <location>
        <begin position="6"/>
        <end position="27"/>
    </location>
</feature>
<proteinExistence type="predicted"/>
<dbReference type="AlphaFoldDB" id="A0AA90K2C3"/>
<comment type="caution">
    <text evidence="2">The sequence shown here is derived from an EMBL/GenBank/DDBJ whole genome shotgun (WGS) entry which is preliminary data.</text>
</comment>
<evidence type="ECO:0000256" key="1">
    <source>
        <dbReference type="SAM" id="Phobius"/>
    </source>
</evidence>
<accession>A0AA90K2C3</accession>
<dbReference type="RefSeq" id="WP_271317361.1">
    <property type="nucleotide sequence ID" value="NZ_JABXJJ020000090.1"/>
</dbReference>
<organism evidence="2">
    <name type="scientific">Streptantibioticus silvisoli</name>
    <dbReference type="NCBI Taxonomy" id="2705255"/>
    <lineage>
        <taxon>Bacteria</taxon>
        <taxon>Bacillati</taxon>
        <taxon>Actinomycetota</taxon>
        <taxon>Actinomycetes</taxon>
        <taxon>Kitasatosporales</taxon>
        <taxon>Streptomycetaceae</taxon>
        <taxon>Streptantibioticus</taxon>
    </lineage>
</organism>
<gene>
    <name evidence="2" type="ORF">POF50_035190</name>
</gene>
<keyword evidence="1" id="KW-0812">Transmembrane</keyword>
<keyword evidence="1" id="KW-1133">Transmembrane helix</keyword>
<sequence>MSTQLIEMLVDLGTILVVLAVGIRLGYTLLARSTAREADVIDRHFANSLRMWERHHQLQLEANKAARLRAELTDSYAHLGLWLHEVERRVDEVKVGASSRDSDLRTKALVILGDRPWEMVKPPTELAAAGFYWSAETRRIIRSLEGPFAQFVSAVREVPSLTDGGEMDARADRELKVREFGNRLWRIIEKARDQVRLDLGVDEAPGSGRLATASE</sequence>
<evidence type="ECO:0000313" key="2">
    <source>
        <dbReference type="EMBL" id="MDI5974531.1"/>
    </source>
</evidence>